<dbReference type="PROSITE" id="PS00455">
    <property type="entry name" value="AMP_BINDING"/>
    <property type="match status" value="1"/>
</dbReference>
<dbReference type="EMBL" id="NQIK02000001">
    <property type="protein sequence ID" value="KAF7577361.1"/>
    <property type="molecule type" value="Genomic_DNA"/>
</dbReference>
<keyword evidence="15" id="KW-0576">Peroxisome</keyword>
<evidence type="ECO:0000256" key="9">
    <source>
        <dbReference type="ARBA" id="ARBA00022692"/>
    </source>
</evidence>
<keyword evidence="9" id="KW-0812">Transmembrane</keyword>
<dbReference type="RefSeq" id="XP_065965410.1">
    <property type="nucleotide sequence ID" value="XM_066103208.1"/>
</dbReference>
<dbReference type="Gene3D" id="3.30.300.30">
    <property type="match status" value="1"/>
</dbReference>
<comment type="similarity">
    <text evidence="4">Belongs to the ATP-dependent AMP-binding enzyme family.</text>
</comment>
<evidence type="ECO:0000256" key="18">
    <source>
        <dbReference type="ARBA" id="ARBA00068795"/>
    </source>
</evidence>
<protein>
    <recommendedName>
        <fullName evidence="18">Very long-chain fatty acid transport protein</fullName>
    </recommendedName>
    <alternativeName>
        <fullName evidence="19">Very-long-chain acyl-CoA synthetase</fullName>
    </alternativeName>
</protein>
<dbReference type="AlphaFoldDB" id="A0A834S7N6"/>
<dbReference type="PANTHER" id="PTHR43107:SF6">
    <property type="entry name" value="ACYL-COA SYNTHETASE FAMILY PROTEIN (CEFD1), PUTATIVE (AFU_ORTHOLOGUE AFUA_6G03630)-RELATED"/>
    <property type="match status" value="1"/>
</dbReference>
<dbReference type="FunFam" id="3.30.300.30:FF:000020">
    <property type="entry name" value="Long-chain fatty acid transporter"/>
    <property type="match status" value="1"/>
</dbReference>
<feature type="domain" description="AMP-binding enzyme C-terminal" evidence="21">
    <location>
        <begin position="517"/>
        <end position="596"/>
    </location>
</feature>
<keyword evidence="14" id="KW-0472">Membrane</keyword>
<comment type="caution">
    <text evidence="22">The sequence shown here is derived from an EMBL/GenBank/DDBJ whole genome shotgun (WGS) entry which is preliminary data.</text>
</comment>
<evidence type="ECO:0000256" key="1">
    <source>
        <dbReference type="ARBA" id="ARBA00004502"/>
    </source>
</evidence>
<dbReference type="Pfam" id="PF13193">
    <property type="entry name" value="AMP-binding_C"/>
    <property type="match status" value="1"/>
</dbReference>
<dbReference type="PANTHER" id="PTHR43107">
    <property type="entry name" value="LONG-CHAIN FATTY ACID TRANSPORT PROTEIN"/>
    <property type="match status" value="1"/>
</dbReference>
<evidence type="ECO:0000313" key="23">
    <source>
        <dbReference type="Proteomes" id="UP000245464"/>
    </source>
</evidence>
<keyword evidence="8" id="KW-0551">Lipid droplet</keyword>
<evidence type="ECO:0000256" key="8">
    <source>
        <dbReference type="ARBA" id="ARBA00022677"/>
    </source>
</evidence>
<evidence type="ECO:0000256" key="12">
    <source>
        <dbReference type="ARBA" id="ARBA00022989"/>
    </source>
</evidence>
<comment type="function">
    <text evidence="17">Acyl-CoA synthetase required for both the import of long chain fatty acids (LCFAs) (C14-C18) and the activation very long chain fatty acids (VLCFAs) (C20-C26) by esterification of the fatty acids into metabolically active CoA-thioesters for subsequent degradation or incorporation into phospholipids. The transport and fatty acyl-CoA synthetase activities are genetically separable and are thus independent activities. Esterifies VLCFAs in the peroxisome matrix. The VLCFAs are actively transported into peroxisomes by a PXA1-PXA2 heterodimeric transporter in the peroxisomal membrane.</text>
</comment>
<dbReference type="GO" id="GO:0004467">
    <property type="term" value="F:long-chain fatty acid-CoA ligase activity"/>
    <property type="evidence" value="ECO:0007669"/>
    <property type="project" value="TreeGrafter"/>
</dbReference>
<reference evidence="22 23" key="1">
    <citation type="journal article" date="2018" name="BMC Genomics">
        <title>Comparative genomics of the wheat fungal pathogen Pyrenophora tritici-repentis reveals chromosomal variations and genome plasticity.</title>
        <authorList>
            <person name="Moolhuijzen P."/>
            <person name="See P.T."/>
            <person name="Hane J.K."/>
            <person name="Shi G."/>
            <person name="Liu Z."/>
            <person name="Oliver R.P."/>
            <person name="Moffat C.S."/>
        </authorList>
    </citation>
    <scope>NUCLEOTIDE SEQUENCE [LARGE SCALE GENOMIC DNA]</scope>
    <source>
        <strain evidence="22">M4</strain>
    </source>
</reference>
<dbReference type="InterPro" id="IPR000873">
    <property type="entry name" value="AMP-dep_synth/lig_dom"/>
</dbReference>
<dbReference type="GeneID" id="6338868"/>
<organism evidence="22 23">
    <name type="scientific">Pyrenophora tritici-repentis</name>
    <dbReference type="NCBI Taxonomy" id="45151"/>
    <lineage>
        <taxon>Eukaryota</taxon>
        <taxon>Fungi</taxon>
        <taxon>Dikarya</taxon>
        <taxon>Ascomycota</taxon>
        <taxon>Pezizomycotina</taxon>
        <taxon>Dothideomycetes</taxon>
        <taxon>Pleosporomycetidae</taxon>
        <taxon>Pleosporales</taxon>
        <taxon>Pleosporineae</taxon>
        <taxon>Pleosporaceae</taxon>
        <taxon>Pyrenophora</taxon>
    </lineage>
</organism>
<proteinExistence type="inferred from homology"/>
<dbReference type="FunFam" id="3.40.50.12780:FF:000019">
    <property type="entry name" value="Long-chain fatty acid transporter"/>
    <property type="match status" value="1"/>
</dbReference>
<sequence>MDATVAAASVAAVTSVAAYLNAKYHIAQDIDAIRSRSKVQKYYSQLGTKLDISKYHEISRRNWSASLKNRRECPWYGFAPQVSKHRNSLCIWTREKSYTWQQIHDRSVQWANFFLDQGVKSGDLVATCLMNSADFMAIWLGLFCIGCAPAHLNYNLKGDGLVHCLKVAGAKFLLVDQEEGCMERFESVKEKVEEMGVAAFRVDGELLKTVYAGSIKVPGDEYRENVVGNDPMCLLYTSGTTGLPKAGKYTVSRFHDRGSPDELPFNQKAGPDGDRWYVCMPLFHGTGGISAMSSLTSGVSLAIGRKFSVSTFWDDIHDSQATIFVYVGETARYLLMAPPHPKERDHRLRGMFGNGLRPDVWDRFKERFNVPEVIEFFNSTEGVLVMAIHSRGPFTAATIGHTGAILRQALKNIWVPVAIDPETGDMIRDPRTGFAKRNSYKEGGEIIVAVPDEKAFAGYHNNPQATAKKFAKDVFKKGDLYYRSGDSLRRDDDGRWYFHDRLGDTFRWKSENVSTAEVAEALGKYPGVDEAIVYGTLVPRHDGRAGCVALRLRDGTNPESFDWKALLQYARSKLPRYAVPVFVRLVREGSNTDNQKQNKAPLREEGIELDKYGSKVAGGNDDVVMWSKPGQDRYVRFTIEDLEALRAGKTLL</sequence>
<comment type="catalytic activity">
    <reaction evidence="16">
        <text>a very long-chain fatty acid + ATP + CoA = a very long-chain fatty acyl-CoA + AMP + diphosphate</text>
        <dbReference type="Rhea" id="RHEA:54536"/>
        <dbReference type="ChEBI" id="CHEBI:30616"/>
        <dbReference type="ChEBI" id="CHEBI:33019"/>
        <dbReference type="ChEBI" id="CHEBI:57287"/>
        <dbReference type="ChEBI" id="CHEBI:58950"/>
        <dbReference type="ChEBI" id="CHEBI:138261"/>
        <dbReference type="ChEBI" id="CHEBI:456215"/>
    </reaction>
</comment>
<keyword evidence="11" id="KW-0067">ATP-binding</keyword>
<evidence type="ECO:0000256" key="17">
    <source>
        <dbReference type="ARBA" id="ARBA00060276"/>
    </source>
</evidence>
<evidence type="ECO:0000256" key="16">
    <source>
        <dbReference type="ARBA" id="ARBA00051585"/>
    </source>
</evidence>
<dbReference type="GO" id="GO:0005324">
    <property type="term" value="F:long-chain fatty acid transmembrane transporter activity"/>
    <property type="evidence" value="ECO:0007669"/>
    <property type="project" value="TreeGrafter"/>
</dbReference>
<evidence type="ECO:0000256" key="19">
    <source>
        <dbReference type="ARBA" id="ARBA00078285"/>
    </source>
</evidence>
<evidence type="ECO:0000256" key="10">
    <source>
        <dbReference type="ARBA" id="ARBA00022741"/>
    </source>
</evidence>
<evidence type="ECO:0000256" key="13">
    <source>
        <dbReference type="ARBA" id="ARBA00023055"/>
    </source>
</evidence>
<dbReference type="GO" id="GO:0005778">
    <property type="term" value="C:peroxisomal membrane"/>
    <property type="evidence" value="ECO:0007669"/>
    <property type="project" value="UniProtKB-SubCell"/>
</dbReference>
<evidence type="ECO:0000313" key="22">
    <source>
        <dbReference type="EMBL" id="KAF7577361.1"/>
    </source>
</evidence>
<dbReference type="Gene3D" id="3.40.50.12780">
    <property type="entry name" value="N-terminal domain of ligase-like"/>
    <property type="match status" value="1"/>
</dbReference>
<dbReference type="Pfam" id="PF00501">
    <property type="entry name" value="AMP-binding"/>
    <property type="match status" value="1"/>
</dbReference>
<evidence type="ECO:0000256" key="11">
    <source>
        <dbReference type="ARBA" id="ARBA00022840"/>
    </source>
</evidence>
<keyword evidence="6" id="KW-1003">Cell membrane</keyword>
<evidence type="ECO:0000259" key="20">
    <source>
        <dbReference type="Pfam" id="PF00501"/>
    </source>
</evidence>
<keyword evidence="7 22" id="KW-0436">Ligase</keyword>
<dbReference type="GO" id="GO:0005524">
    <property type="term" value="F:ATP binding"/>
    <property type="evidence" value="ECO:0007669"/>
    <property type="project" value="UniProtKB-KW"/>
</dbReference>
<evidence type="ECO:0000259" key="21">
    <source>
        <dbReference type="Pfam" id="PF13193"/>
    </source>
</evidence>
<dbReference type="GO" id="GO:0044539">
    <property type="term" value="P:long-chain fatty acid import into cell"/>
    <property type="evidence" value="ECO:0007669"/>
    <property type="project" value="TreeGrafter"/>
</dbReference>
<dbReference type="InterPro" id="IPR045851">
    <property type="entry name" value="AMP-bd_C_sf"/>
</dbReference>
<evidence type="ECO:0000256" key="3">
    <source>
        <dbReference type="ARBA" id="ARBA00004651"/>
    </source>
</evidence>
<dbReference type="GO" id="GO:0009898">
    <property type="term" value="C:cytoplasmic side of plasma membrane"/>
    <property type="evidence" value="ECO:0007669"/>
    <property type="project" value="TreeGrafter"/>
</dbReference>
<feature type="domain" description="AMP-dependent synthetase/ligase" evidence="20">
    <location>
        <begin position="81"/>
        <end position="449"/>
    </location>
</feature>
<dbReference type="Proteomes" id="UP000245464">
    <property type="component" value="Chromosome 1"/>
</dbReference>
<evidence type="ECO:0000256" key="14">
    <source>
        <dbReference type="ARBA" id="ARBA00023136"/>
    </source>
</evidence>
<evidence type="ECO:0000256" key="2">
    <source>
        <dbReference type="ARBA" id="ARBA00004585"/>
    </source>
</evidence>
<keyword evidence="12" id="KW-1133">Transmembrane helix</keyword>
<dbReference type="GO" id="GO:0005811">
    <property type="term" value="C:lipid droplet"/>
    <property type="evidence" value="ECO:0007669"/>
    <property type="project" value="UniProtKB-SubCell"/>
</dbReference>
<dbReference type="InterPro" id="IPR025110">
    <property type="entry name" value="AMP-bd_C"/>
</dbReference>
<keyword evidence="5" id="KW-0813">Transport</keyword>
<dbReference type="SUPFAM" id="SSF56801">
    <property type="entry name" value="Acetyl-CoA synthetase-like"/>
    <property type="match status" value="1"/>
</dbReference>
<keyword evidence="10" id="KW-0547">Nucleotide-binding</keyword>
<accession>A0A834S7N6</accession>
<comment type="subcellular location">
    <subcellularLocation>
        <location evidence="3">Cell membrane</location>
        <topology evidence="3">Multi-pass membrane protein</topology>
    </subcellularLocation>
    <subcellularLocation>
        <location evidence="1">Lipid droplet</location>
    </subcellularLocation>
    <subcellularLocation>
        <location evidence="2">Peroxisome membrane</location>
        <topology evidence="2">Multi-pass membrane protein</topology>
    </subcellularLocation>
</comment>
<gene>
    <name evidence="22" type="ORF">PtrM4_016010</name>
</gene>
<keyword evidence="13" id="KW-0445">Lipid transport</keyword>
<evidence type="ECO:0000256" key="5">
    <source>
        <dbReference type="ARBA" id="ARBA00022448"/>
    </source>
</evidence>
<dbReference type="InterPro" id="IPR020845">
    <property type="entry name" value="AMP-binding_CS"/>
</dbReference>
<dbReference type="KEGG" id="ptrr:6338868"/>
<name>A0A834S7N6_9PLEO</name>
<dbReference type="InterPro" id="IPR042099">
    <property type="entry name" value="ANL_N_sf"/>
</dbReference>
<evidence type="ECO:0000256" key="15">
    <source>
        <dbReference type="ARBA" id="ARBA00023140"/>
    </source>
</evidence>
<evidence type="ECO:0000256" key="6">
    <source>
        <dbReference type="ARBA" id="ARBA00022475"/>
    </source>
</evidence>
<evidence type="ECO:0000256" key="7">
    <source>
        <dbReference type="ARBA" id="ARBA00022598"/>
    </source>
</evidence>
<evidence type="ECO:0000256" key="4">
    <source>
        <dbReference type="ARBA" id="ARBA00006432"/>
    </source>
</evidence>